<reference evidence="2 3" key="1">
    <citation type="submission" date="2024-02" db="EMBL/GenBank/DDBJ databases">
        <title>Bacteria isolated from the canopy kelp, Nereocystis luetkeana.</title>
        <authorList>
            <person name="Pfister C.A."/>
            <person name="Younker I.T."/>
            <person name="Light S.H."/>
        </authorList>
    </citation>
    <scope>NUCLEOTIDE SEQUENCE [LARGE SCALE GENOMIC DNA]</scope>
    <source>
        <strain evidence="2 3">TI.1.05</strain>
    </source>
</reference>
<feature type="transmembrane region" description="Helical" evidence="1">
    <location>
        <begin position="38"/>
        <end position="57"/>
    </location>
</feature>
<gene>
    <name evidence="2" type="ORF">V6256_13395</name>
</gene>
<dbReference type="Proteomes" id="UP001369082">
    <property type="component" value="Unassembled WGS sequence"/>
</dbReference>
<feature type="transmembrane region" description="Helical" evidence="1">
    <location>
        <begin position="6"/>
        <end position="26"/>
    </location>
</feature>
<evidence type="ECO:0000256" key="1">
    <source>
        <dbReference type="SAM" id="Phobius"/>
    </source>
</evidence>
<keyword evidence="3" id="KW-1185">Reference proteome</keyword>
<protein>
    <submittedName>
        <fullName evidence="2">AzlD domain-containing protein</fullName>
    </submittedName>
</protein>
<name>A0ABU9GTE7_9GAMM</name>
<proteinExistence type="predicted"/>
<evidence type="ECO:0000313" key="2">
    <source>
        <dbReference type="EMBL" id="MEL0630605.1"/>
    </source>
</evidence>
<dbReference type="RefSeq" id="WP_341598732.1">
    <property type="nucleotide sequence ID" value="NZ_JBAKAZ010000068.1"/>
</dbReference>
<comment type="caution">
    <text evidence="2">The sequence shown here is derived from an EMBL/GenBank/DDBJ whole genome shotgun (WGS) entry which is preliminary data.</text>
</comment>
<feature type="transmembrane region" description="Helical" evidence="1">
    <location>
        <begin position="63"/>
        <end position="82"/>
    </location>
</feature>
<dbReference type="EMBL" id="JBAKAZ010000068">
    <property type="protein sequence ID" value="MEL0630605.1"/>
    <property type="molecule type" value="Genomic_DNA"/>
</dbReference>
<sequence length="106" mass="11890">MNEFWLIFGMFVITFGIRFVMFAFAGKVSFPIWMQQSLKFVPPAVLTAIIVPAVVMPEGVIDFSLNNVYLIAAIISVIISLITKSLLKTIFFGMLLFLCLKFFIAG</sequence>
<accession>A0ABU9GTE7</accession>
<keyword evidence="1" id="KW-0812">Transmembrane</keyword>
<keyword evidence="1" id="KW-1133">Transmembrane helix</keyword>
<dbReference type="InterPro" id="IPR008407">
    <property type="entry name" value="Brnchd-chn_aa_trnsp_AzlD"/>
</dbReference>
<organism evidence="2 3">
    <name type="scientific">Psychromonas aquatilis</name>
    <dbReference type="NCBI Taxonomy" id="2005072"/>
    <lineage>
        <taxon>Bacteria</taxon>
        <taxon>Pseudomonadati</taxon>
        <taxon>Pseudomonadota</taxon>
        <taxon>Gammaproteobacteria</taxon>
        <taxon>Alteromonadales</taxon>
        <taxon>Psychromonadaceae</taxon>
        <taxon>Psychromonas</taxon>
    </lineage>
</organism>
<evidence type="ECO:0000313" key="3">
    <source>
        <dbReference type="Proteomes" id="UP001369082"/>
    </source>
</evidence>
<dbReference type="Pfam" id="PF05437">
    <property type="entry name" value="AzlD"/>
    <property type="match status" value="1"/>
</dbReference>
<keyword evidence="1" id="KW-0472">Membrane</keyword>